<dbReference type="Proteomes" id="UP000826195">
    <property type="component" value="Unassembled WGS sequence"/>
</dbReference>
<feature type="compositionally biased region" description="Basic and acidic residues" evidence="1">
    <location>
        <begin position="148"/>
        <end position="166"/>
    </location>
</feature>
<organism evidence="2 3">
    <name type="scientific">Cotesia glomerata</name>
    <name type="common">Lepidopteran parasitic wasp</name>
    <name type="synonym">Apanteles glomeratus</name>
    <dbReference type="NCBI Taxonomy" id="32391"/>
    <lineage>
        <taxon>Eukaryota</taxon>
        <taxon>Metazoa</taxon>
        <taxon>Ecdysozoa</taxon>
        <taxon>Arthropoda</taxon>
        <taxon>Hexapoda</taxon>
        <taxon>Insecta</taxon>
        <taxon>Pterygota</taxon>
        <taxon>Neoptera</taxon>
        <taxon>Endopterygota</taxon>
        <taxon>Hymenoptera</taxon>
        <taxon>Apocrita</taxon>
        <taxon>Ichneumonoidea</taxon>
        <taxon>Braconidae</taxon>
        <taxon>Microgastrinae</taxon>
        <taxon>Cotesia</taxon>
    </lineage>
</organism>
<keyword evidence="3" id="KW-1185">Reference proteome</keyword>
<feature type="compositionally biased region" description="Basic and acidic residues" evidence="1">
    <location>
        <begin position="14"/>
        <end position="23"/>
    </location>
</feature>
<protein>
    <submittedName>
        <fullName evidence="2">Uncharacterized protein</fullName>
    </submittedName>
</protein>
<evidence type="ECO:0000256" key="1">
    <source>
        <dbReference type="SAM" id="MobiDB-lite"/>
    </source>
</evidence>
<comment type="caution">
    <text evidence="2">The sequence shown here is derived from an EMBL/GenBank/DDBJ whole genome shotgun (WGS) entry which is preliminary data.</text>
</comment>
<dbReference type="AlphaFoldDB" id="A0AAV7IRX3"/>
<feature type="region of interest" description="Disordered" evidence="1">
    <location>
        <begin position="144"/>
        <end position="173"/>
    </location>
</feature>
<gene>
    <name evidence="2" type="ORF">KQX54_014890</name>
</gene>
<sequence>MVIPFRRPASPGSRDIKRKPQENHNHLNPLLTFAFASNLTRTEVKYQFGRNNRPQGGFDKREQVSHLRIPGSAELHGMIQKIDGESRREAGKLLGAVADENGAHVSHSCLLYTLCSRLFTCYYSLCTRTRIGVSGQRIKSESLIGNSRDSDNETAPDRDSALERIPDSGYSTI</sequence>
<reference evidence="2 3" key="1">
    <citation type="journal article" date="2021" name="J. Hered.">
        <title>A chromosome-level genome assembly of the parasitoid wasp, Cotesia glomerata (Hymenoptera: Braconidae).</title>
        <authorList>
            <person name="Pinto B.J."/>
            <person name="Weis J.J."/>
            <person name="Gamble T."/>
            <person name="Ode P.J."/>
            <person name="Paul R."/>
            <person name="Zaspel J.M."/>
        </authorList>
    </citation>
    <scope>NUCLEOTIDE SEQUENCE [LARGE SCALE GENOMIC DNA]</scope>
    <source>
        <strain evidence="2">CgM1</strain>
    </source>
</reference>
<name>A0AAV7IRX3_COTGL</name>
<accession>A0AAV7IRX3</accession>
<proteinExistence type="predicted"/>
<feature type="region of interest" description="Disordered" evidence="1">
    <location>
        <begin position="1"/>
        <end position="23"/>
    </location>
</feature>
<evidence type="ECO:0000313" key="3">
    <source>
        <dbReference type="Proteomes" id="UP000826195"/>
    </source>
</evidence>
<evidence type="ECO:0000313" key="2">
    <source>
        <dbReference type="EMBL" id="KAH0558210.1"/>
    </source>
</evidence>
<dbReference type="EMBL" id="JAHXZJ010000747">
    <property type="protein sequence ID" value="KAH0558210.1"/>
    <property type="molecule type" value="Genomic_DNA"/>
</dbReference>